<feature type="transmembrane region" description="Helical" evidence="1">
    <location>
        <begin position="80"/>
        <end position="103"/>
    </location>
</feature>
<keyword evidence="1" id="KW-1133">Transmembrane helix</keyword>
<feature type="transmembrane region" description="Helical" evidence="1">
    <location>
        <begin position="147"/>
        <end position="167"/>
    </location>
</feature>
<reference evidence="2" key="1">
    <citation type="journal article" date="2022" name="bioRxiv">
        <title>Genomics of Preaxostyla Flagellates Illuminates Evolutionary Transitions and the Path Towards Mitochondrial Loss.</title>
        <authorList>
            <person name="Novak L.V.F."/>
            <person name="Treitli S.C."/>
            <person name="Pyrih J."/>
            <person name="Halakuc P."/>
            <person name="Pipaliya S.V."/>
            <person name="Vacek V."/>
            <person name="Brzon O."/>
            <person name="Soukal P."/>
            <person name="Eme L."/>
            <person name="Dacks J.B."/>
            <person name="Karnkowska A."/>
            <person name="Elias M."/>
            <person name="Hampl V."/>
        </authorList>
    </citation>
    <scope>NUCLEOTIDE SEQUENCE</scope>
    <source>
        <strain evidence="2">RCP-MX</strain>
    </source>
</reference>
<dbReference type="Proteomes" id="UP001141327">
    <property type="component" value="Unassembled WGS sequence"/>
</dbReference>
<feature type="transmembrane region" description="Helical" evidence="1">
    <location>
        <begin position="230"/>
        <end position="259"/>
    </location>
</feature>
<gene>
    <name evidence="2" type="ORF">PAPYR_9252</name>
</gene>
<dbReference type="InterPro" id="IPR037185">
    <property type="entry name" value="EmrE-like"/>
</dbReference>
<comment type="caution">
    <text evidence="2">The sequence shown here is derived from an EMBL/GenBank/DDBJ whole genome shotgun (WGS) entry which is preliminary data.</text>
</comment>
<evidence type="ECO:0000313" key="3">
    <source>
        <dbReference type="Proteomes" id="UP001141327"/>
    </source>
</evidence>
<protein>
    <submittedName>
        <fullName evidence="2">Integral membrane protein</fullName>
    </submittedName>
</protein>
<feature type="transmembrane region" description="Helical" evidence="1">
    <location>
        <begin position="188"/>
        <end position="210"/>
    </location>
</feature>
<evidence type="ECO:0000313" key="2">
    <source>
        <dbReference type="EMBL" id="KAJ4455754.1"/>
    </source>
</evidence>
<dbReference type="SUPFAM" id="SSF103481">
    <property type="entry name" value="Multidrug resistance efflux transporter EmrE"/>
    <property type="match status" value="1"/>
</dbReference>
<sequence>MNLGLFGAKRRRSIDPSIKGPQRGNSDIHKNLSVNAVVSVLFVLSGTAITLVSKALYGIMAPGANGEAHHFAKPWFSNWAMIQASVWQMLRGSIIVFTALLAVLVRRERVAAHRWVGVALVVGAEALVGCAAFLQPSVHPSLSAARVGPGIGLVVFAQLLYACQNIIEDALLHPTGRRVAAPPPALVVAWEGLWGFLLCSAVAFPVAAALPGEEGTGLHEDTWDTFVMLFSSGLVAGLVAVYVICIFCFNLTGMLLIRLTGALTRNMVEPLRALLIWLVGLLLHAATTGRAGEAWTRWSWLQLVRRPPLSPS</sequence>
<evidence type="ECO:0000256" key="1">
    <source>
        <dbReference type="SAM" id="Phobius"/>
    </source>
</evidence>
<proteinExistence type="predicted"/>
<keyword evidence="1" id="KW-0472">Membrane</keyword>
<keyword evidence="3" id="KW-1185">Reference proteome</keyword>
<feature type="transmembrane region" description="Helical" evidence="1">
    <location>
        <begin position="32"/>
        <end position="60"/>
    </location>
</feature>
<dbReference type="PANTHER" id="PTHR13146">
    <property type="match status" value="1"/>
</dbReference>
<feature type="transmembrane region" description="Helical" evidence="1">
    <location>
        <begin position="271"/>
        <end position="291"/>
    </location>
</feature>
<dbReference type="EMBL" id="JAPMOS010000094">
    <property type="protein sequence ID" value="KAJ4455754.1"/>
    <property type="molecule type" value="Genomic_DNA"/>
</dbReference>
<name>A0ABQ8U8X7_9EUKA</name>
<accession>A0ABQ8U8X7</accession>
<keyword evidence="1" id="KW-0812">Transmembrane</keyword>
<organism evidence="2 3">
    <name type="scientific">Paratrimastix pyriformis</name>
    <dbReference type="NCBI Taxonomy" id="342808"/>
    <lineage>
        <taxon>Eukaryota</taxon>
        <taxon>Metamonada</taxon>
        <taxon>Preaxostyla</taxon>
        <taxon>Paratrimastigidae</taxon>
        <taxon>Paratrimastix</taxon>
    </lineage>
</organism>
<feature type="transmembrane region" description="Helical" evidence="1">
    <location>
        <begin position="115"/>
        <end position="135"/>
    </location>
</feature>